<accession>A0A1B6GSG6</accession>
<evidence type="ECO:0000313" key="2">
    <source>
        <dbReference type="EMBL" id="JAS65365.1"/>
    </source>
</evidence>
<sequence>MAGQGPPSQRCPCPGQYVGRTPQETPGHRMNRPPSPPKYFTEFSVASETSLTYIKTQPTPYTKPGHRMSRPPSPPQVFTYDVPGQPSSRPGTPFVGASSPGSAYYTPQRCPRAPLAQSSPSEYSGISPTLYSPGLSPVYTTGDLHSGFNASPDATFSGCPEDETLTAYPADATFSGCPEDETLMAYPA</sequence>
<feature type="non-terminal residue" evidence="2">
    <location>
        <position position="188"/>
    </location>
</feature>
<feature type="compositionally biased region" description="Polar residues" evidence="1">
    <location>
        <begin position="51"/>
        <end position="60"/>
    </location>
</feature>
<protein>
    <submittedName>
        <fullName evidence="2">Uncharacterized protein</fullName>
    </submittedName>
</protein>
<feature type="region of interest" description="Disordered" evidence="1">
    <location>
        <begin position="1"/>
        <end position="39"/>
    </location>
</feature>
<gene>
    <name evidence="2" type="ORF">g.30744</name>
</gene>
<proteinExistence type="predicted"/>
<feature type="region of interest" description="Disordered" evidence="1">
    <location>
        <begin position="51"/>
        <end position="124"/>
    </location>
</feature>
<dbReference type="AlphaFoldDB" id="A0A1B6GSG6"/>
<name>A0A1B6GSG6_9HEMI</name>
<dbReference type="EMBL" id="GECZ01004404">
    <property type="protein sequence ID" value="JAS65365.1"/>
    <property type="molecule type" value="Transcribed_RNA"/>
</dbReference>
<organism evidence="2">
    <name type="scientific">Cuerna arida</name>
    <dbReference type="NCBI Taxonomy" id="1464854"/>
    <lineage>
        <taxon>Eukaryota</taxon>
        <taxon>Metazoa</taxon>
        <taxon>Ecdysozoa</taxon>
        <taxon>Arthropoda</taxon>
        <taxon>Hexapoda</taxon>
        <taxon>Insecta</taxon>
        <taxon>Pterygota</taxon>
        <taxon>Neoptera</taxon>
        <taxon>Paraneoptera</taxon>
        <taxon>Hemiptera</taxon>
        <taxon>Auchenorrhyncha</taxon>
        <taxon>Membracoidea</taxon>
        <taxon>Cicadellidae</taxon>
        <taxon>Cicadellinae</taxon>
        <taxon>Proconiini</taxon>
        <taxon>Cuerna</taxon>
    </lineage>
</organism>
<reference evidence="2" key="1">
    <citation type="submission" date="2015-11" db="EMBL/GenBank/DDBJ databases">
        <title>De novo transcriptome assembly of four potential Pierce s Disease insect vectors from Arizona vineyards.</title>
        <authorList>
            <person name="Tassone E.E."/>
        </authorList>
    </citation>
    <scope>NUCLEOTIDE SEQUENCE</scope>
</reference>
<evidence type="ECO:0000256" key="1">
    <source>
        <dbReference type="SAM" id="MobiDB-lite"/>
    </source>
</evidence>